<dbReference type="Proteomes" id="UP000203219">
    <property type="component" value="Segment"/>
</dbReference>
<sequence>MAEEYMNKWFHGLDVLPYLTKGWFRKDRTEYAYMIHEGSLVTWNMLEKTQRVDNSTPFAALAQSNFIYQDYKKGVNFKLYEGLNDKWIMEQTDIKGFMTAGKKLVSIEHPIQDQLDLTVLVGGLIKPAPLDDMFYALHELDLEDIEQIMEEATFWKEM</sequence>
<reference evidence="2" key="1">
    <citation type="submission" date="2016-04" db="EMBL/GenBank/DDBJ databases">
        <authorList>
            <person name="Adebesin M.O."/>
            <person name="Ahama K."/>
            <person name="Alekasir E.M."/>
            <person name="Ali S."/>
            <person name="Aligholizadeh E."/>
            <person name="Allison J.M."/>
            <person name="Alzaher A."/>
            <person name="Andaya C.D."/>
            <person name="Asfaw S."/>
            <person name="Bansal N."/>
            <person name="Beauchard M.A."/>
            <person name="Betancourt K.A."/>
            <person name="Bhatia B."/>
            <person name="Boretti N.A."/>
            <person name="Brondi J.N."/>
            <person name="Byrd C.E."/>
            <person name="Cao A."/>
            <person name="Cardosa E.A."/>
            <person name="Carter A."/>
            <person name="Chen S."/>
            <person name="Chen Y."/>
            <person name="Clara V.K."/>
            <person name="Cobuzzi M."/>
            <person name="Conn O.L."/>
            <person name="Crosby I.A."/>
            <person name="Daly S.B."/>
            <person name="Depaz I.X."/>
            <person name="Dhaurali S."/>
            <person name="Dowdy K.M."/>
            <person name="Edokobi N.B."/>
            <person name="Ekanayake A.B."/>
            <person name="Ekekwe S.O."/>
            <person name="Emond M.A."/>
            <person name="Endres L."/>
            <person name="Eng S."/>
            <person name="Felkoski S.A."/>
            <person name="Gant C.D."/>
            <person name="Gaskin B."/>
            <person name="Gondal S."/>
            <person name="Gutmann J."/>
            <person name="Ha T.-A."/>
            <person name="Habteyes H."/>
            <person name="Hariri O."/>
            <person name="Healey R.M."/>
            <person name="Heins J.L."/>
            <person name="Henderson A.L."/>
            <person name="Hernandez F.M."/>
            <person name="Hoang P.T."/>
            <person name="Hope K.T."/>
            <person name="Husna A."/>
            <person name="Hussain A."/>
            <person name="Imani O."/>
            <person name="Jackson N.L."/>
            <person name="Jacob V.M."/>
            <person name="Kang C."/>
            <person name="Kantov R.M."/>
            <person name="Kavuru S."/>
            <person name="Kerr M.S."/>
            <person name="Khan O.A."/>
            <person name="Khan T.M."/>
            <person name="King T."/>
            <person name="Kulkarni R."/>
            <person name="Li A."/>
            <person name="Maczka C."/>
            <person name="Maisonet E."/>
            <person name="Majethia P.M."/>
            <person name="Malik D.A."/>
            <person name="Mariam A."/>
            <person name="Marquess E.B."/>
            <person name="Mattison J."/>
            <person name="Mcdonald N."/>
            <person name="Mehr S."/>
            <person name="Mengers S.R."/>
            <person name="Michaels D.P."/>
            <person name="Mondal S."/>
            <person name="Monney D.B."/>
            <person name="Nakhleh S.I."/>
            <person name="Ndubuizu N.C."/>
            <person name="Nguyen A.H."/>
            <person name="Nguyen K.M."/>
            <person name="Nguyen M.T."/>
            <person name="Nicholas M.L."/>
            <person name="Nimalan J.P."/>
            <person name="O'Connell R.A."/>
            <person name="Odoi E."/>
            <person name="Ojo L."/>
            <person name="Okoye A.E."/>
            <person name="Olateru-Olagbegi O."/>
            <person name="Osei K.V."/>
            <person name="Osei-Tutu A."/>
            <person name="Palilla A.M."/>
            <person name="Pancholi S."/>
            <person name="Park J.H."/>
            <person name="Patel K."/>
            <person name="Patel P."/>
            <person name="Pennington E."/>
            <person name="Peterson R.E."/>
            <person name="Pon J."/>
            <person name="Pourkarim H."/>
            <person name="Reed M.L."/>
            <person name="Rottman V."/>
            <person name="Salazar J."/>
            <person name="Samet S."/>
            <person name="Sendze O."/>
            <person name="Stelmack M.A."/>
            <person name="Stinnett R."/>
            <person name="Tchouaga A.L."/>
            <person name="Thompson E.M."/>
            <person name="Tran N.G."/>
            <person name="Truong T."/>
            <person name="Udo J.A."/>
            <person name="Verona L.T."/>
            <person name="Vu T.-Q."/>
            <person name="Wade J."/>
            <person name="Wang N.Q."/>
            <person name="Waters Z.M."/>
            <person name="Wellman R.J."/>
            <person name="Woldegabreal S."/>
            <person name="Yee A.C."/>
            <person name="Yirefu M."/>
            <person name="Zahangir S."/>
            <person name="Zhai Y."/>
            <person name="Devine C.L."/>
            <person name="Liao K."/>
            <person name="Prasad P.K."/>
            <person name="Ruthenberg K.J."/>
            <person name="Shonk J.A."/>
            <person name="Way M."/>
            <person name="Yousufi H.K."/>
            <person name="Cao L."/>
            <person name="Fox J."/>
            <person name="Hobbs E."/>
            <person name="Kilic S."/>
            <person name="Nunn R."/>
            <person name="Patel R."/>
            <person name="Rubenstein M."/>
            <person name="Cresawn S.G."/>
            <person name="Russell D.A."/>
            <person name="Pope W.H."/>
            <person name="Jacobs-Sera D."/>
            <person name="Hendrix R.W."/>
            <person name="Hatfull G.F."/>
            <person name="Erill I."/>
            <person name="Caruso S.M."/>
        </authorList>
    </citation>
    <scope>NUCLEOTIDE SEQUENCE [LARGE SCALE GENOMIC DNA]</scope>
</reference>
<dbReference type="EMBL" id="KX011169">
    <property type="protein sequence ID" value="ANH50620.1"/>
    <property type="molecule type" value="Genomic_DNA"/>
</dbReference>
<dbReference type="RefSeq" id="YP_009282107.1">
    <property type="nucleotide sequence ID" value="NC_031034.1"/>
</dbReference>
<dbReference type="GeneID" id="29059872"/>
<gene>
    <name evidence="1" type="ORF">SALINJAH_153</name>
</gene>
<evidence type="ECO:0000313" key="1">
    <source>
        <dbReference type="EMBL" id="ANH50620.1"/>
    </source>
</evidence>
<dbReference type="KEGG" id="vg:29059872"/>
<accession>A0A173GBI5</accession>
<evidence type="ECO:0000313" key="2">
    <source>
        <dbReference type="Proteomes" id="UP000203219"/>
    </source>
</evidence>
<name>A0A173GBI5_9CAUD</name>
<proteinExistence type="predicted"/>
<organism evidence="1 2">
    <name type="scientific">Bacillus phage SalinJah</name>
    <dbReference type="NCBI Taxonomy" id="1837830"/>
    <lineage>
        <taxon>Viruses</taxon>
        <taxon>Duplodnaviria</taxon>
        <taxon>Heunggongvirae</taxon>
        <taxon>Uroviricota</taxon>
        <taxon>Caudoviricetes</taxon>
        <taxon>Herelleviridae</taxon>
        <taxon>Bastillevirinae</taxon>
        <taxon>Wphvirus</taxon>
        <taxon>Wphvirus BPS13</taxon>
    </lineage>
</organism>
<protein>
    <submittedName>
        <fullName evidence="1">Uncharacterized protein</fullName>
    </submittedName>
</protein>